<organism evidence="5 6">
    <name type="scientific">Zoarces viviparus</name>
    <name type="common">Viviparous eelpout</name>
    <name type="synonym">Blennius viviparus</name>
    <dbReference type="NCBI Taxonomy" id="48416"/>
    <lineage>
        <taxon>Eukaryota</taxon>
        <taxon>Metazoa</taxon>
        <taxon>Chordata</taxon>
        <taxon>Craniata</taxon>
        <taxon>Vertebrata</taxon>
        <taxon>Euteleostomi</taxon>
        <taxon>Actinopterygii</taxon>
        <taxon>Neopterygii</taxon>
        <taxon>Teleostei</taxon>
        <taxon>Neoteleostei</taxon>
        <taxon>Acanthomorphata</taxon>
        <taxon>Eupercaria</taxon>
        <taxon>Perciformes</taxon>
        <taxon>Cottioidei</taxon>
        <taxon>Zoarcales</taxon>
        <taxon>Zoarcidae</taxon>
        <taxon>Zoarcinae</taxon>
        <taxon>Zoarces</taxon>
    </lineage>
</organism>
<evidence type="ECO:0000256" key="1">
    <source>
        <dbReference type="ARBA" id="ARBA00004227"/>
    </source>
</evidence>
<dbReference type="GO" id="GO:0003723">
    <property type="term" value="F:RNA binding"/>
    <property type="evidence" value="ECO:0007669"/>
    <property type="project" value="InterPro"/>
</dbReference>
<feature type="signal peptide" evidence="4">
    <location>
        <begin position="1"/>
        <end position="26"/>
    </location>
</feature>
<dbReference type="PANTHER" id="PTHR11240">
    <property type="entry name" value="RIBONUCLEASE T2"/>
    <property type="match status" value="1"/>
</dbReference>
<keyword evidence="4" id="KW-0732">Signal</keyword>
<reference evidence="5 6" key="1">
    <citation type="journal article" date="2024" name="Genome Biol. Evol.">
        <title>Chromosome-level genome assembly of the viviparous eelpout Zoarces viviparus.</title>
        <authorList>
            <person name="Fuhrmann N."/>
            <person name="Brasseur M.V."/>
            <person name="Bakowski C.E."/>
            <person name="Podsiadlowski L."/>
            <person name="Prost S."/>
            <person name="Krehenwinkel H."/>
            <person name="Mayer C."/>
        </authorList>
    </citation>
    <scope>NUCLEOTIDE SEQUENCE [LARGE SCALE GENOMIC DNA]</scope>
    <source>
        <strain evidence="5">NO-MEL_2022_Ind0_liver</strain>
    </source>
</reference>
<comment type="similarity">
    <text evidence="2 3">Belongs to the RNase T2 family.</text>
</comment>
<evidence type="ECO:0000256" key="3">
    <source>
        <dbReference type="RuleBase" id="RU004328"/>
    </source>
</evidence>
<name>A0AAW1EDU5_ZOAVI</name>
<sequence length="274" mass="31742">MWSSVLPLLVAVSPALLLQLPDYTSTQEEGLWQDYKHGRHDAELPDKKHFCSWKCLLFTLQWPGAFCQSLDEETLCTIPPSINNWTIHGLWPLKAWRCCKCWPMFESDVQELDAELKDHWPSLLRTQPSFHFWRQEWEKHGVCAACVEGMNSPLRYFQICLKLRGQFDIQRLLEDAGITPSCQRPYKLVEVHQVLAPHLGDKHEIQCVTDEKDREVWFQVKIPLSHNLTVGCDHDVDDGNPAPPRNSSHGHPCPPQVPFYYFPIDHQDPQRPCG</sequence>
<dbReference type="Proteomes" id="UP001488805">
    <property type="component" value="Unassembled WGS sequence"/>
</dbReference>
<dbReference type="SUPFAM" id="SSF55895">
    <property type="entry name" value="Ribonuclease Rh-like"/>
    <property type="match status" value="1"/>
</dbReference>
<dbReference type="AlphaFoldDB" id="A0AAW1EDU5"/>
<dbReference type="GO" id="GO:0005576">
    <property type="term" value="C:extracellular region"/>
    <property type="evidence" value="ECO:0007669"/>
    <property type="project" value="TreeGrafter"/>
</dbReference>
<comment type="subcellular location">
    <subcellularLocation>
        <location evidence="1">Lysosome lumen</location>
    </subcellularLocation>
</comment>
<dbReference type="GO" id="GO:0033897">
    <property type="term" value="F:ribonuclease T2 activity"/>
    <property type="evidence" value="ECO:0007669"/>
    <property type="project" value="InterPro"/>
</dbReference>
<dbReference type="EMBL" id="JBCEZU010000329">
    <property type="protein sequence ID" value="KAK9520412.1"/>
    <property type="molecule type" value="Genomic_DNA"/>
</dbReference>
<evidence type="ECO:0000256" key="2">
    <source>
        <dbReference type="ARBA" id="ARBA00007469"/>
    </source>
</evidence>
<dbReference type="PROSITE" id="PS00530">
    <property type="entry name" value="RNASE_T2_1"/>
    <property type="match status" value="1"/>
</dbReference>
<evidence type="ECO:0000313" key="6">
    <source>
        <dbReference type="Proteomes" id="UP001488805"/>
    </source>
</evidence>
<dbReference type="Pfam" id="PF00445">
    <property type="entry name" value="Ribonuclease_T2"/>
    <property type="match status" value="1"/>
</dbReference>
<keyword evidence="6" id="KW-1185">Reference proteome</keyword>
<feature type="chain" id="PRO_5043732577" evidence="4">
    <location>
        <begin position="27"/>
        <end position="274"/>
    </location>
</feature>
<dbReference type="Gene3D" id="3.90.730.10">
    <property type="entry name" value="Ribonuclease T2-like"/>
    <property type="match status" value="1"/>
</dbReference>
<gene>
    <name evidence="5" type="ORF">VZT92_020299</name>
</gene>
<accession>A0AAW1EDU5</accession>
<dbReference type="InterPro" id="IPR036430">
    <property type="entry name" value="RNase_T2-like_sf"/>
</dbReference>
<comment type="caution">
    <text evidence="5">The sequence shown here is derived from an EMBL/GenBank/DDBJ whole genome shotgun (WGS) entry which is preliminary data.</text>
</comment>
<dbReference type="InterPro" id="IPR001568">
    <property type="entry name" value="RNase_T2-like"/>
</dbReference>
<evidence type="ECO:0000256" key="4">
    <source>
        <dbReference type="SAM" id="SignalP"/>
    </source>
</evidence>
<dbReference type="GO" id="GO:0006401">
    <property type="term" value="P:RNA catabolic process"/>
    <property type="evidence" value="ECO:0007669"/>
    <property type="project" value="TreeGrafter"/>
</dbReference>
<proteinExistence type="inferred from homology"/>
<protein>
    <submittedName>
        <fullName evidence="5">Uncharacterized protein</fullName>
    </submittedName>
</protein>
<dbReference type="GO" id="GO:0043202">
    <property type="term" value="C:lysosomal lumen"/>
    <property type="evidence" value="ECO:0007669"/>
    <property type="project" value="UniProtKB-SubCell"/>
</dbReference>
<evidence type="ECO:0000313" key="5">
    <source>
        <dbReference type="EMBL" id="KAK9520412.1"/>
    </source>
</evidence>
<dbReference type="InterPro" id="IPR018188">
    <property type="entry name" value="RNase_T2_His_AS_1"/>
</dbReference>
<dbReference type="PANTHER" id="PTHR11240:SF85">
    <property type="entry name" value="RIBONUCLEASE T2"/>
    <property type="match status" value="1"/>
</dbReference>